<dbReference type="AlphaFoldDB" id="A0A286UC67"/>
<keyword evidence="5" id="KW-1185">Reference proteome</keyword>
<keyword evidence="2" id="KW-0812">Transmembrane</keyword>
<feature type="transmembrane region" description="Helical" evidence="2">
    <location>
        <begin position="187"/>
        <end position="206"/>
    </location>
</feature>
<feature type="region of interest" description="Disordered" evidence="1">
    <location>
        <begin position="1"/>
        <end position="20"/>
    </location>
</feature>
<protein>
    <recommendedName>
        <fullName evidence="3">DUF6533 domain-containing protein</fullName>
    </recommendedName>
</protein>
<evidence type="ECO:0000259" key="3">
    <source>
        <dbReference type="Pfam" id="PF20151"/>
    </source>
</evidence>
<evidence type="ECO:0000256" key="2">
    <source>
        <dbReference type="SAM" id="Phobius"/>
    </source>
</evidence>
<name>A0A286UC67_9AGAM</name>
<comment type="caution">
    <text evidence="4">The sequence shown here is derived from an EMBL/GenBank/DDBJ whole genome shotgun (WGS) entry which is preliminary data.</text>
</comment>
<feature type="domain" description="DUF6533" evidence="3">
    <location>
        <begin position="41"/>
        <end position="87"/>
    </location>
</feature>
<evidence type="ECO:0000313" key="4">
    <source>
        <dbReference type="EMBL" id="PAV17202.1"/>
    </source>
</evidence>
<feature type="transmembrane region" description="Helical" evidence="2">
    <location>
        <begin position="70"/>
        <end position="94"/>
    </location>
</feature>
<dbReference type="Proteomes" id="UP000217199">
    <property type="component" value="Unassembled WGS sequence"/>
</dbReference>
<dbReference type="OrthoDB" id="2638860at2759"/>
<dbReference type="Pfam" id="PF20151">
    <property type="entry name" value="DUF6533"/>
    <property type="match status" value="1"/>
</dbReference>
<keyword evidence="2" id="KW-0472">Membrane</keyword>
<organism evidence="4 5">
    <name type="scientific">Pyrrhoderma noxium</name>
    <dbReference type="NCBI Taxonomy" id="2282107"/>
    <lineage>
        <taxon>Eukaryota</taxon>
        <taxon>Fungi</taxon>
        <taxon>Dikarya</taxon>
        <taxon>Basidiomycota</taxon>
        <taxon>Agaricomycotina</taxon>
        <taxon>Agaricomycetes</taxon>
        <taxon>Hymenochaetales</taxon>
        <taxon>Hymenochaetaceae</taxon>
        <taxon>Pyrrhoderma</taxon>
    </lineage>
</organism>
<reference evidence="4 5" key="1">
    <citation type="journal article" date="2017" name="Mol. Ecol.">
        <title>Comparative and population genomic landscape of Phellinus noxius: A hypervariable fungus causing root rot in trees.</title>
        <authorList>
            <person name="Chung C.L."/>
            <person name="Lee T.J."/>
            <person name="Akiba M."/>
            <person name="Lee H.H."/>
            <person name="Kuo T.H."/>
            <person name="Liu D."/>
            <person name="Ke H.M."/>
            <person name="Yokoi T."/>
            <person name="Roa M.B."/>
            <person name="Lu M.J."/>
            <person name="Chang Y.Y."/>
            <person name="Ann P.J."/>
            <person name="Tsai J.N."/>
            <person name="Chen C.Y."/>
            <person name="Tzean S.S."/>
            <person name="Ota Y."/>
            <person name="Hattori T."/>
            <person name="Sahashi N."/>
            <person name="Liou R.F."/>
            <person name="Kikuchi T."/>
            <person name="Tsai I.J."/>
        </authorList>
    </citation>
    <scope>NUCLEOTIDE SEQUENCE [LARGE SCALE GENOMIC DNA]</scope>
    <source>
        <strain evidence="4 5">FFPRI411160</strain>
    </source>
</reference>
<dbReference type="EMBL" id="NBII01000007">
    <property type="protein sequence ID" value="PAV17202.1"/>
    <property type="molecule type" value="Genomic_DNA"/>
</dbReference>
<evidence type="ECO:0000313" key="5">
    <source>
        <dbReference type="Proteomes" id="UP000217199"/>
    </source>
</evidence>
<dbReference type="InParanoid" id="A0A286UC67"/>
<sequence length="226" mass="26615">MELDNTRTSPHSPIPTNRPNMAQVDQSEIHDLILYTDIQQYTNMVICTLLVYDTLITMDKEIKYFWISRWYNMITILFFLIRYIGILSIVALIVNNELNISLNLKYNIKTLHSHLLVLKANLVPGLGISEEYLLLSRWIRYWLSVRLHYGITNWCYDRSCCLYRNTAMCVVGYGISRVTTNYGLADWSIQTVIGFVIFSLALYKAIKDWRLMRYKKTDLVHILIRD</sequence>
<gene>
    <name evidence="4" type="ORF">PNOK_0726600</name>
</gene>
<dbReference type="InterPro" id="IPR045340">
    <property type="entry name" value="DUF6533"/>
</dbReference>
<evidence type="ECO:0000256" key="1">
    <source>
        <dbReference type="SAM" id="MobiDB-lite"/>
    </source>
</evidence>
<keyword evidence="2" id="KW-1133">Transmembrane helix</keyword>
<proteinExistence type="predicted"/>
<accession>A0A286UC67</accession>